<keyword evidence="1" id="KW-1133">Transmembrane helix</keyword>
<dbReference type="Proteomes" id="UP000005451">
    <property type="component" value="Unassembled WGS sequence"/>
</dbReference>
<evidence type="ECO:0000313" key="2">
    <source>
        <dbReference type="EMBL" id="EEB35162.1"/>
    </source>
</evidence>
<proteinExistence type="predicted"/>
<sequence>MSFQKFGKAFFYFLKIIDIDSKIIMSIIIIYFIFLFKMK</sequence>
<dbReference type="EMBL" id="ABXA01000047">
    <property type="protein sequence ID" value="EEB35162.1"/>
    <property type="molecule type" value="Genomic_DNA"/>
</dbReference>
<evidence type="ECO:0000256" key="1">
    <source>
        <dbReference type="SAM" id="Phobius"/>
    </source>
</evidence>
<feature type="transmembrane region" description="Helical" evidence="1">
    <location>
        <begin position="12"/>
        <end position="36"/>
    </location>
</feature>
<dbReference type="STRING" id="561177.ANHYDRO_01933"/>
<accession>B6WBF0</accession>
<reference evidence="2 3" key="2">
    <citation type="submission" date="2008-10" db="EMBL/GenBank/DDBJ databases">
        <title>Draft genome sequence of Anaerococcus hydrogenalis (DSM 7454).</title>
        <authorList>
            <person name="Sudarsanam P."/>
            <person name="Ley R."/>
            <person name="Guruge J."/>
            <person name="Turnbaugh P.J."/>
            <person name="Mahowald M."/>
            <person name="Liep D."/>
            <person name="Gordon J."/>
        </authorList>
    </citation>
    <scope>NUCLEOTIDE SEQUENCE [LARGE SCALE GENOMIC DNA]</scope>
    <source>
        <strain evidence="2 3">DSM 7454</strain>
    </source>
</reference>
<reference evidence="2 3" key="1">
    <citation type="submission" date="2008-09" db="EMBL/GenBank/DDBJ databases">
        <authorList>
            <person name="Fulton L."/>
            <person name="Clifton S."/>
            <person name="Fulton B."/>
            <person name="Xu J."/>
            <person name="Minx P."/>
            <person name="Pepin K.H."/>
            <person name="Johnson M."/>
            <person name="Thiruvilangam P."/>
            <person name="Bhonagiri V."/>
            <person name="Nash W.E."/>
            <person name="Mardis E.R."/>
            <person name="Wilson R.K."/>
        </authorList>
    </citation>
    <scope>NUCLEOTIDE SEQUENCE [LARGE SCALE GENOMIC DNA]</scope>
    <source>
        <strain evidence="2 3">DSM 7454</strain>
    </source>
</reference>
<dbReference type="AlphaFoldDB" id="B6WBF0"/>
<comment type="caution">
    <text evidence="2">The sequence shown here is derived from an EMBL/GenBank/DDBJ whole genome shotgun (WGS) entry which is preliminary data.</text>
</comment>
<gene>
    <name evidence="2" type="ORF">ANHYDRO_01933</name>
</gene>
<keyword evidence="1" id="KW-0472">Membrane</keyword>
<name>B6WBF0_9FIRM</name>
<evidence type="ECO:0000313" key="3">
    <source>
        <dbReference type="Proteomes" id="UP000005451"/>
    </source>
</evidence>
<organism evidence="2 3">
    <name type="scientific">Anaerococcus hydrogenalis DSM 7454</name>
    <dbReference type="NCBI Taxonomy" id="561177"/>
    <lineage>
        <taxon>Bacteria</taxon>
        <taxon>Bacillati</taxon>
        <taxon>Bacillota</taxon>
        <taxon>Tissierellia</taxon>
        <taxon>Tissierellales</taxon>
        <taxon>Peptoniphilaceae</taxon>
        <taxon>Anaerococcus</taxon>
    </lineage>
</organism>
<keyword evidence="1" id="KW-0812">Transmembrane</keyword>
<protein>
    <submittedName>
        <fullName evidence="2">Uncharacterized protein</fullName>
    </submittedName>
</protein>